<gene>
    <name evidence="10" type="ORF">J2R99_002308</name>
</gene>
<accession>A0ABU0C909</accession>
<evidence type="ECO:0000256" key="8">
    <source>
        <dbReference type="SAM" id="MobiDB-lite"/>
    </source>
</evidence>
<evidence type="ECO:0000256" key="5">
    <source>
        <dbReference type="ARBA" id="ARBA00022833"/>
    </source>
</evidence>
<dbReference type="InterPro" id="IPR016047">
    <property type="entry name" value="M23ase_b-sheet_dom"/>
</dbReference>
<keyword evidence="7" id="KW-0175">Coiled coil</keyword>
<comment type="cofactor">
    <cofactor evidence="1">
        <name>Zn(2+)</name>
        <dbReference type="ChEBI" id="CHEBI:29105"/>
    </cofactor>
</comment>
<evidence type="ECO:0000256" key="4">
    <source>
        <dbReference type="ARBA" id="ARBA00022801"/>
    </source>
</evidence>
<keyword evidence="5" id="KW-0862">Zinc</keyword>
<dbReference type="Gene3D" id="6.10.250.3150">
    <property type="match status" value="1"/>
</dbReference>
<dbReference type="PANTHER" id="PTHR21666:SF288">
    <property type="entry name" value="CELL DIVISION PROTEIN YTFB"/>
    <property type="match status" value="1"/>
</dbReference>
<feature type="coiled-coil region" evidence="7">
    <location>
        <begin position="97"/>
        <end position="184"/>
    </location>
</feature>
<protein>
    <submittedName>
        <fullName evidence="10">Septal ring factor EnvC (AmiA/AmiB activator)</fullName>
    </submittedName>
</protein>
<evidence type="ECO:0000256" key="2">
    <source>
        <dbReference type="ARBA" id="ARBA00022670"/>
    </source>
</evidence>
<dbReference type="EMBL" id="JAUSUK010000002">
    <property type="protein sequence ID" value="MDQ0326439.1"/>
    <property type="molecule type" value="Genomic_DNA"/>
</dbReference>
<name>A0ABU0C909_9BRAD</name>
<evidence type="ECO:0000256" key="3">
    <source>
        <dbReference type="ARBA" id="ARBA00022723"/>
    </source>
</evidence>
<comment type="caution">
    <text evidence="10">The sequence shown here is derived from an EMBL/GenBank/DDBJ whole genome shotgun (WGS) entry which is preliminary data.</text>
</comment>
<dbReference type="InterPro" id="IPR011055">
    <property type="entry name" value="Dup_hybrid_motif"/>
</dbReference>
<keyword evidence="2" id="KW-0645">Protease</keyword>
<keyword evidence="6" id="KW-0482">Metalloprotease</keyword>
<evidence type="ECO:0000256" key="7">
    <source>
        <dbReference type="SAM" id="Coils"/>
    </source>
</evidence>
<dbReference type="RefSeq" id="WP_307154616.1">
    <property type="nucleotide sequence ID" value="NZ_JAUSUK010000002.1"/>
</dbReference>
<organism evidence="10 11">
    <name type="scientific">Rhodopseudomonas julia</name>
    <dbReference type="NCBI Taxonomy" id="200617"/>
    <lineage>
        <taxon>Bacteria</taxon>
        <taxon>Pseudomonadati</taxon>
        <taxon>Pseudomonadota</taxon>
        <taxon>Alphaproteobacteria</taxon>
        <taxon>Hyphomicrobiales</taxon>
        <taxon>Nitrobacteraceae</taxon>
        <taxon>Rhodopseudomonas</taxon>
    </lineage>
</organism>
<reference evidence="10 11" key="1">
    <citation type="submission" date="2023-07" db="EMBL/GenBank/DDBJ databases">
        <title>Genomic Encyclopedia of Type Strains, Phase IV (KMG-IV): sequencing the most valuable type-strain genomes for metagenomic binning, comparative biology and taxonomic classification.</title>
        <authorList>
            <person name="Goeker M."/>
        </authorList>
    </citation>
    <scope>NUCLEOTIDE SEQUENCE [LARGE SCALE GENOMIC DNA]</scope>
    <source>
        <strain evidence="10 11">DSM 11549</strain>
    </source>
</reference>
<dbReference type="InterPro" id="IPR050570">
    <property type="entry name" value="Cell_wall_metabolism_enzyme"/>
</dbReference>
<evidence type="ECO:0000259" key="9">
    <source>
        <dbReference type="Pfam" id="PF01551"/>
    </source>
</evidence>
<dbReference type="CDD" id="cd12797">
    <property type="entry name" value="M23_peptidase"/>
    <property type="match status" value="1"/>
</dbReference>
<proteinExistence type="predicted"/>
<evidence type="ECO:0000313" key="11">
    <source>
        <dbReference type="Proteomes" id="UP001230253"/>
    </source>
</evidence>
<keyword evidence="11" id="KW-1185">Reference proteome</keyword>
<dbReference type="SUPFAM" id="SSF51261">
    <property type="entry name" value="Duplicated hybrid motif"/>
    <property type="match status" value="1"/>
</dbReference>
<feature type="region of interest" description="Disordered" evidence="8">
    <location>
        <begin position="309"/>
        <end position="334"/>
    </location>
</feature>
<keyword evidence="3" id="KW-0479">Metal-binding</keyword>
<dbReference type="Gene3D" id="2.70.70.10">
    <property type="entry name" value="Glucose Permease (Domain IIA)"/>
    <property type="match status" value="1"/>
</dbReference>
<feature type="domain" description="M23ase beta-sheet core" evidence="9">
    <location>
        <begin position="375"/>
        <end position="476"/>
    </location>
</feature>
<dbReference type="Pfam" id="PF01551">
    <property type="entry name" value="Peptidase_M23"/>
    <property type="match status" value="1"/>
</dbReference>
<evidence type="ECO:0000313" key="10">
    <source>
        <dbReference type="EMBL" id="MDQ0326439.1"/>
    </source>
</evidence>
<evidence type="ECO:0000256" key="1">
    <source>
        <dbReference type="ARBA" id="ARBA00001947"/>
    </source>
</evidence>
<keyword evidence="4" id="KW-0378">Hydrolase</keyword>
<dbReference type="Proteomes" id="UP001230253">
    <property type="component" value="Unassembled WGS sequence"/>
</dbReference>
<evidence type="ECO:0000256" key="6">
    <source>
        <dbReference type="ARBA" id="ARBA00023049"/>
    </source>
</evidence>
<dbReference type="PANTHER" id="PTHR21666">
    <property type="entry name" value="PEPTIDASE-RELATED"/>
    <property type="match status" value="1"/>
</dbReference>
<sequence>MSLQKAWRKALIDWHRETVTNHSPTYRARILRNGIRAMALVCVALPLALGPSFATETEVPDEAAIPADEAAVTGEGVTEGGMSLSAEARRRARAAELEAVRRSIEVSKKRQEALRREIEAVEADRAKLSSELIATAQRLRRAENSIQDTEIRLDRLQANEDGVRQSLEARREVLGEVLAALQRMGGTPPPPILSRPEDALKAIRGSILAGAVLPDIRVEAEALAADLAELTQLKARIEEEHEDLKKQYATLGEEQTRINLLIESKKEQRQRTEAALTDEQKKASALAEDASGLEDLIGSLEKEVEAAARAAEEARRAEEAARNKTPEQAARDLQDTARMAPAVEFDKARGILPLPAAGPILTHFGERDEFGAHAGGISIATRPDARVVSPADGWVVYAGPFRSYGQVLILNVGSGYHVVLAGLERIDVALGQFVLAGEPVAVMGAERLASLSDIDHTSAQPVLYVEFRKDGRSIDPDPWWDRREQKEVRG</sequence>